<gene>
    <name evidence="1" type="ORF">GCM10011494_14350</name>
</gene>
<organism evidence="1 2">
    <name type="scientific">Novosphingobium endophyticum</name>
    <dbReference type="NCBI Taxonomy" id="1955250"/>
    <lineage>
        <taxon>Bacteria</taxon>
        <taxon>Pseudomonadati</taxon>
        <taxon>Pseudomonadota</taxon>
        <taxon>Alphaproteobacteria</taxon>
        <taxon>Sphingomonadales</taxon>
        <taxon>Sphingomonadaceae</taxon>
        <taxon>Novosphingobium</taxon>
    </lineage>
</organism>
<proteinExistence type="predicted"/>
<accession>A0A916X430</accession>
<protein>
    <submittedName>
        <fullName evidence="1">Uncharacterized protein</fullName>
    </submittedName>
</protein>
<dbReference type="EMBL" id="BMHK01000007">
    <property type="protein sequence ID" value="GGB97008.1"/>
    <property type="molecule type" value="Genomic_DNA"/>
</dbReference>
<keyword evidence="2" id="KW-1185">Reference proteome</keyword>
<comment type="caution">
    <text evidence="1">The sequence shown here is derived from an EMBL/GenBank/DDBJ whole genome shotgun (WGS) entry which is preliminary data.</text>
</comment>
<evidence type="ECO:0000313" key="1">
    <source>
        <dbReference type="EMBL" id="GGB97008.1"/>
    </source>
</evidence>
<dbReference type="AlphaFoldDB" id="A0A916X430"/>
<evidence type="ECO:0000313" key="2">
    <source>
        <dbReference type="Proteomes" id="UP000608154"/>
    </source>
</evidence>
<dbReference type="Proteomes" id="UP000608154">
    <property type="component" value="Unassembled WGS sequence"/>
</dbReference>
<reference evidence="1" key="2">
    <citation type="submission" date="2020-09" db="EMBL/GenBank/DDBJ databases">
        <authorList>
            <person name="Sun Q."/>
            <person name="Zhou Y."/>
        </authorList>
    </citation>
    <scope>NUCLEOTIDE SEQUENCE</scope>
    <source>
        <strain evidence="1">CGMCC 1.15095</strain>
    </source>
</reference>
<sequence>MACRIDRAFGADHGCEMIKHLLALSPLILTVSPAAAQAREAHYAAGQVWQYSAREQDSDSLVKIQKVEIEDGRPVYHISVTGVRFAGVPEANLLPHLPVSEDALDASVTRRVVTGRDFAGIAIDEDIAEWRAAEGGVLSVPLAQALDDVEGMLSRQL</sequence>
<reference evidence="1" key="1">
    <citation type="journal article" date="2014" name="Int. J. Syst. Evol. Microbiol.">
        <title>Complete genome sequence of Corynebacterium casei LMG S-19264T (=DSM 44701T), isolated from a smear-ripened cheese.</title>
        <authorList>
            <consortium name="US DOE Joint Genome Institute (JGI-PGF)"/>
            <person name="Walter F."/>
            <person name="Albersmeier A."/>
            <person name="Kalinowski J."/>
            <person name="Ruckert C."/>
        </authorList>
    </citation>
    <scope>NUCLEOTIDE SEQUENCE</scope>
    <source>
        <strain evidence="1">CGMCC 1.15095</strain>
    </source>
</reference>
<name>A0A916X430_9SPHN</name>